<feature type="compositionally biased region" description="Low complexity" evidence="6">
    <location>
        <begin position="526"/>
        <end position="553"/>
    </location>
</feature>
<dbReference type="Gene3D" id="3.30.40.10">
    <property type="entry name" value="Zinc/RING finger domain, C3HC4 (zinc finger)"/>
    <property type="match status" value="1"/>
</dbReference>
<feature type="region of interest" description="Disordered" evidence="6">
    <location>
        <begin position="122"/>
        <end position="145"/>
    </location>
</feature>
<dbReference type="InterPro" id="IPR013083">
    <property type="entry name" value="Znf_RING/FYVE/PHD"/>
</dbReference>
<dbReference type="Pfam" id="PF13639">
    <property type="entry name" value="zf-RING_2"/>
    <property type="match status" value="1"/>
</dbReference>
<evidence type="ECO:0000313" key="8">
    <source>
        <dbReference type="EMBL" id="KAJ1612236.1"/>
    </source>
</evidence>
<dbReference type="SMART" id="SM00184">
    <property type="entry name" value="RING"/>
    <property type="match status" value="1"/>
</dbReference>
<dbReference type="Proteomes" id="UP001071777">
    <property type="component" value="Unassembled WGS sequence"/>
</dbReference>
<feature type="compositionally biased region" description="Polar residues" evidence="6">
    <location>
        <begin position="516"/>
        <end position="525"/>
    </location>
</feature>
<gene>
    <name evidence="8" type="ORF">OJ252_1329</name>
</gene>
<reference evidence="8" key="1">
    <citation type="submission" date="2022-10" db="EMBL/GenBank/DDBJ databases">
        <title>Adaptive evolution leads to modifications in subtelomeric GC content in a zoonotic Cryptosporidium species.</title>
        <authorList>
            <person name="Li J."/>
            <person name="Feng Y."/>
            <person name="Xiao L."/>
        </authorList>
    </citation>
    <scope>NUCLEOTIDE SEQUENCE</scope>
    <source>
        <strain evidence="8">25894</strain>
    </source>
</reference>
<protein>
    <submittedName>
        <fullName evidence="8">Ring finger domain-containing protein</fullName>
    </submittedName>
</protein>
<dbReference type="PROSITE" id="PS50089">
    <property type="entry name" value="ZF_RING_2"/>
    <property type="match status" value="1"/>
</dbReference>
<evidence type="ECO:0000256" key="5">
    <source>
        <dbReference type="SAM" id="Coils"/>
    </source>
</evidence>
<evidence type="ECO:0000256" key="4">
    <source>
        <dbReference type="PROSITE-ProRule" id="PRU00175"/>
    </source>
</evidence>
<keyword evidence="1" id="KW-0479">Metal-binding</keyword>
<evidence type="ECO:0000256" key="3">
    <source>
        <dbReference type="ARBA" id="ARBA00022833"/>
    </source>
</evidence>
<dbReference type="EMBL" id="JAPCXB010000048">
    <property type="protein sequence ID" value="KAJ1612236.1"/>
    <property type="molecule type" value="Genomic_DNA"/>
</dbReference>
<evidence type="ECO:0000256" key="2">
    <source>
        <dbReference type="ARBA" id="ARBA00022771"/>
    </source>
</evidence>
<feature type="region of interest" description="Disordered" evidence="6">
    <location>
        <begin position="76"/>
        <end position="99"/>
    </location>
</feature>
<evidence type="ECO:0000256" key="1">
    <source>
        <dbReference type="ARBA" id="ARBA00022723"/>
    </source>
</evidence>
<dbReference type="PANTHER" id="PTHR45969">
    <property type="entry name" value="RING ZINC FINGER PROTEIN-RELATED"/>
    <property type="match status" value="1"/>
</dbReference>
<comment type="caution">
    <text evidence="8">The sequence shown here is derived from an EMBL/GenBank/DDBJ whole genome shotgun (WGS) entry which is preliminary data.</text>
</comment>
<organism evidence="8 9">
    <name type="scientific">Cryptosporidium canis</name>
    <dbReference type="NCBI Taxonomy" id="195482"/>
    <lineage>
        <taxon>Eukaryota</taxon>
        <taxon>Sar</taxon>
        <taxon>Alveolata</taxon>
        <taxon>Apicomplexa</taxon>
        <taxon>Conoidasida</taxon>
        <taxon>Coccidia</taxon>
        <taxon>Eucoccidiorida</taxon>
        <taxon>Eimeriorina</taxon>
        <taxon>Cryptosporidiidae</taxon>
        <taxon>Cryptosporidium</taxon>
    </lineage>
</organism>
<accession>A0ABQ8PBF1</accession>
<feature type="compositionally biased region" description="Low complexity" evidence="6">
    <location>
        <begin position="39"/>
        <end position="54"/>
    </location>
</feature>
<dbReference type="PANTHER" id="PTHR45969:SF69">
    <property type="entry name" value="FINGER DOMAIN PROTEIN, PUTATIVE (AFU_ORTHOLOGUE AFUA_3G12190)-RELATED"/>
    <property type="match status" value="1"/>
</dbReference>
<feature type="compositionally biased region" description="Basic residues" evidence="6">
    <location>
        <begin position="610"/>
        <end position="620"/>
    </location>
</feature>
<feature type="domain" description="RING-type" evidence="7">
    <location>
        <begin position="158"/>
        <end position="220"/>
    </location>
</feature>
<feature type="region of interest" description="Disordered" evidence="6">
    <location>
        <begin position="32"/>
        <end position="54"/>
    </location>
</feature>
<keyword evidence="3" id="KW-0862">Zinc</keyword>
<dbReference type="SUPFAM" id="SSF57850">
    <property type="entry name" value="RING/U-box"/>
    <property type="match status" value="1"/>
</dbReference>
<feature type="coiled-coil region" evidence="5">
    <location>
        <begin position="268"/>
        <end position="333"/>
    </location>
</feature>
<sequence>MSSDDNILLDDDYINRISKNCVKKTRRKATNGYCHDSHNSSSSSSSSYCHNTHNSSSHLNPNLSLAALLDEAPGGSCRSLHPRNTDHSHSRSHNRSSASSSALVWSPSCSKTKRDSGICLSGDSGEEEGNLGDEQTGAGVGVGSGESQQAEKLRIPDCSICREYLTRNLTVITVCGHVFHKQCIDAWLSRCDLNRISGVGQGRLNYLLSESGEPTCPLCRVPCSSFTLCDLVNITIDEAMVLEEAEAEAGAGAEGGRGVGECMQIGCKLRLRSLAEELEGRSRELEEVRAQLGEERRRAQLSLDVSESLERKNEVLREDLSRVTHELGEMNQRYSDLHRRFTLVQSSSAVNSFMGERFQDEPGAGVEASDTPEDETSRIYNLIGFNPFEGGDSQERRDDALQALKVVSNALIKLSGRYDQLKEKSSKWKARCHQLKDSHTSSINECNFLKERLRSLQKTLEASGSWRNPGPADTDAPRPASSAFDPGYLEDGESFSHISKLIQDRRSSKALGGSGSRLQTNKENQASGSAAPVPVPIPVSASASASSLGVGPRPGRPRAPGGPGGPEKPGGMHTDRESRAGRVRPTGQEARTDGSPAEDSPNPSYSSLIRSRKGHVMKRNVPRDSQSISSFFYTRRPKLKLVD</sequence>
<proteinExistence type="predicted"/>
<dbReference type="InterPro" id="IPR001841">
    <property type="entry name" value="Znf_RING"/>
</dbReference>
<feature type="region of interest" description="Disordered" evidence="6">
    <location>
        <begin position="506"/>
        <end position="628"/>
    </location>
</feature>
<dbReference type="CDD" id="cd16448">
    <property type="entry name" value="RING-H2"/>
    <property type="match status" value="1"/>
</dbReference>
<keyword evidence="9" id="KW-1185">Reference proteome</keyword>
<keyword evidence="2 4" id="KW-0863">Zinc-finger</keyword>
<name>A0ABQ8PBF1_9CRYT</name>
<evidence type="ECO:0000313" key="9">
    <source>
        <dbReference type="Proteomes" id="UP001071777"/>
    </source>
</evidence>
<feature type="region of interest" description="Disordered" evidence="6">
    <location>
        <begin position="461"/>
        <end position="489"/>
    </location>
</feature>
<evidence type="ECO:0000256" key="6">
    <source>
        <dbReference type="SAM" id="MobiDB-lite"/>
    </source>
</evidence>
<keyword evidence="5" id="KW-0175">Coiled coil</keyword>
<evidence type="ECO:0000259" key="7">
    <source>
        <dbReference type="PROSITE" id="PS50089"/>
    </source>
</evidence>